<evidence type="ECO:0000256" key="6">
    <source>
        <dbReference type="ARBA" id="ARBA00022989"/>
    </source>
</evidence>
<dbReference type="GO" id="GO:0016020">
    <property type="term" value="C:membrane"/>
    <property type="evidence" value="ECO:0007669"/>
    <property type="project" value="UniProtKB-SubCell"/>
</dbReference>
<dbReference type="STRING" id="400727.A0A2T7P9G9"/>
<feature type="transmembrane region" description="Helical" evidence="10">
    <location>
        <begin position="262"/>
        <end position="295"/>
    </location>
</feature>
<evidence type="ECO:0000256" key="3">
    <source>
        <dbReference type="ARBA" id="ARBA00022723"/>
    </source>
</evidence>
<feature type="transmembrane region" description="Helical" evidence="10">
    <location>
        <begin position="411"/>
        <end position="439"/>
    </location>
</feature>
<proteinExistence type="predicted"/>
<evidence type="ECO:0000313" key="13">
    <source>
        <dbReference type="Proteomes" id="UP000245119"/>
    </source>
</evidence>
<feature type="transmembrane region" description="Helical" evidence="10">
    <location>
        <begin position="75"/>
        <end position="92"/>
    </location>
</feature>
<feature type="transmembrane region" description="Helical" evidence="10">
    <location>
        <begin position="224"/>
        <end position="250"/>
    </location>
</feature>
<dbReference type="GO" id="GO:0008270">
    <property type="term" value="F:zinc ion binding"/>
    <property type="evidence" value="ECO:0007669"/>
    <property type="project" value="UniProtKB-KW"/>
</dbReference>
<dbReference type="Pfam" id="PF13705">
    <property type="entry name" value="TRC8_N"/>
    <property type="match status" value="1"/>
</dbReference>
<gene>
    <name evidence="12" type="ORF">C0Q70_09328</name>
</gene>
<keyword evidence="2 10" id="KW-0812">Transmembrane</keyword>
<dbReference type="InterPro" id="IPR001841">
    <property type="entry name" value="Znf_RING"/>
</dbReference>
<feature type="region of interest" description="Disordered" evidence="9">
    <location>
        <begin position="609"/>
        <end position="651"/>
    </location>
</feature>
<feature type="compositionally biased region" description="Low complexity" evidence="9">
    <location>
        <begin position="627"/>
        <end position="639"/>
    </location>
</feature>
<dbReference type="SMART" id="SM00744">
    <property type="entry name" value="RINGv"/>
    <property type="match status" value="1"/>
</dbReference>
<dbReference type="GO" id="GO:0061630">
    <property type="term" value="F:ubiquitin protein ligase activity"/>
    <property type="evidence" value="ECO:0007669"/>
    <property type="project" value="TreeGrafter"/>
</dbReference>
<dbReference type="CDD" id="cd16476">
    <property type="entry name" value="RING-H2_RNF139-like"/>
    <property type="match status" value="1"/>
</dbReference>
<keyword evidence="6 10" id="KW-1133">Transmembrane helix</keyword>
<protein>
    <recommendedName>
        <fullName evidence="11">RING-type domain-containing protein</fullName>
    </recommendedName>
</protein>
<dbReference type="Gene3D" id="3.30.40.10">
    <property type="entry name" value="Zinc/RING finger domain, C3HC4 (zinc finger)"/>
    <property type="match status" value="1"/>
</dbReference>
<dbReference type="OrthoDB" id="4752984at2759"/>
<keyword evidence="13" id="KW-1185">Reference proteome</keyword>
<dbReference type="AlphaFoldDB" id="A0A2T7P9G9"/>
<accession>A0A2T7P9G9</accession>
<dbReference type="EMBL" id="PZQS01000005">
    <property type="protein sequence ID" value="PVD30067.1"/>
    <property type="molecule type" value="Genomic_DNA"/>
</dbReference>
<dbReference type="PANTHER" id="PTHR22763:SF191">
    <property type="entry name" value="RING FINGER PROTEIN 145 HOMOLOG"/>
    <property type="match status" value="1"/>
</dbReference>
<feature type="transmembrane region" description="Helical" evidence="10">
    <location>
        <begin position="342"/>
        <end position="361"/>
    </location>
</feature>
<feature type="transmembrane region" description="Helical" evidence="10">
    <location>
        <begin position="173"/>
        <end position="191"/>
    </location>
</feature>
<evidence type="ECO:0000256" key="10">
    <source>
        <dbReference type="SAM" id="Phobius"/>
    </source>
</evidence>
<dbReference type="Pfam" id="PF13923">
    <property type="entry name" value="zf-C3HC4_2"/>
    <property type="match status" value="1"/>
</dbReference>
<comment type="subcellular location">
    <subcellularLocation>
        <location evidence="1">Membrane</location>
        <topology evidence="1">Multi-pass membrane protein</topology>
    </subcellularLocation>
</comment>
<keyword evidence="7 10" id="KW-0472">Membrane</keyword>
<dbReference type="GO" id="GO:0012505">
    <property type="term" value="C:endomembrane system"/>
    <property type="evidence" value="ECO:0007669"/>
    <property type="project" value="TreeGrafter"/>
</dbReference>
<keyword evidence="3" id="KW-0479">Metal-binding</keyword>
<dbReference type="PROSITE" id="PS50089">
    <property type="entry name" value="ZF_RING_2"/>
    <property type="match status" value="1"/>
</dbReference>
<comment type="caution">
    <text evidence="12">The sequence shown here is derived from an EMBL/GenBank/DDBJ whole genome shotgun (WGS) entry which is preliminary data.</text>
</comment>
<keyword evidence="4 8" id="KW-0863">Zinc-finger</keyword>
<evidence type="ECO:0000256" key="5">
    <source>
        <dbReference type="ARBA" id="ARBA00022833"/>
    </source>
</evidence>
<feature type="transmembrane region" description="Helical" evidence="10">
    <location>
        <begin position="382"/>
        <end position="399"/>
    </location>
</feature>
<dbReference type="PANTHER" id="PTHR22763">
    <property type="entry name" value="RING ZINC FINGER PROTEIN"/>
    <property type="match status" value="1"/>
</dbReference>
<evidence type="ECO:0000259" key="11">
    <source>
        <dbReference type="PROSITE" id="PS50089"/>
    </source>
</evidence>
<feature type="domain" description="RING-type" evidence="11">
    <location>
        <begin position="540"/>
        <end position="578"/>
    </location>
</feature>
<dbReference type="InterPro" id="IPR013083">
    <property type="entry name" value="Znf_RING/FYVE/PHD"/>
</dbReference>
<feature type="transmembrane region" description="Helical" evidence="10">
    <location>
        <begin position="459"/>
        <end position="478"/>
    </location>
</feature>
<keyword evidence="5" id="KW-0862">Zinc</keyword>
<sequence>MPPWRISREWVEAGVGVILRVPALFLLEVWFRTNPMKAIQVNTFDVEIIVKVVYYMALVLSLVLATLPLRQLVWLYMYVVSGGLLLGSFLLSRELVESERAREEADGSIAWTTLLEDRQHCQRLLLHLLAQAVVSALVAYLIDFTNWTRFLLLVFALPVFSCIIGLPVVVMHILHNFATIFTLMMGLFYLFNNLGNMIDLCKEGVSYAAASIRLLGILPVLINFWHVVLLPLQLLLFWLVLFLSQLYFFINSENHTIWQEGWIVILLASIGECCATPVSLFALCVTITYSSYAILSLTKLYLQGFGAFNNDNDTMRGWTEGFTMLLIAVQTDLLDLKPLQRAFLMSILLFIVVSSLIQSMYEIADPILLGLSASHNKSVFKHARAVALCTFLWMFPLYMTYSICQYFDLDFWLMVIVSSCLLTSVQVVGSLVVYTLFMYDSIRSEPWENLDDIIYLARAVTRVLEFIVAVFVVLFGLMESLFGEWSWINSAILIVHCYFNVWQRLQSGWKSFLLRWEAVKKVESMPLASPEELARHDDVCAICYNEMRNAYITPCGHIFHGVCLRKWLYVKESCPMCHQSIAQRDSIPNTENQAAGGVDEVLAASTFADGSGDSDQEICNEDKGDGSECCSSSTESSTSQTEYDPSEHELDAIEADRLYMLS</sequence>
<evidence type="ECO:0000256" key="1">
    <source>
        <dbReference type="ARBA" id="ARBA00004141"/>
    </source>
</evidence>
<name>A0A2T7P9G9_POMCA</name>
<evidence type="ECO:0000256" key="9">
    <source>
        <dbReference type="SAM" id="MobiDB-lite"/>
    </source>
</evidence>
<evidence type="ECO:0000256" key="8">
    <source>
        <dbReference type="PROSITE-ProRule" id="PRU00175"/>
    </source>
</evidence>
<feature type="transmembrane region" description="Helical" evidence="10">
    <location>
        <begin position="52"/>
        <end position="69"/>
    </location>
</feature>
<evidence type="ECO:0000256" key="4">
    <source>
        <dbReference type="ARBA" id="ARBA00022771"/>
    </source>
</evidence>
<dbReference type="SMART" id="SM00184">
    <property type="entry name" value="RING"/>
    <property type="match status" value="1"/>
</dbReference>
<feature type="transmembrane region" description="Helical" evidence="10">
    <location>
        <begin position="13"/>
        <end position="31"/>
    </location>
</feature>
<dbReference type="GO" id="GO:0043161">
    <property type="term" value="P:proteasome-mediated ubiquitin-dependent protein catabolic process"/>
    <property type="evidence" value="ECO:0007669"/>
    <property type="project" value="TreeGrafter"/>
</dbReference>
<feature type="transmembrane region" description="Helical" evidence="10">
    <location>
        <begin position="148"/>
        <end position="166"/>
    </location>
</feature>
<reference evidence="12 13" key="1">
    <citation type="submission" date="2018-04" db="EMBL/GenBank/DDBJ databases">
        <title>The genome of golden apple snail Pomacea canaliculata provides insight into stress tolerance and invasive adaptation.</title>
        <authorList>
            <person name="Liu C."/>
            <person name="Liu B."/>
            <person name="Ren Y."/>
            <person name="Zhang Y."/>
            <person name="Wang H."/>
            <person name="Li S."/>
            <person name="Jiang F."/>
            <person name="Yin L."/>
            <person name="Zhang G."/>
            <person name="Qian W."/>
            <person name="Fan W."/>
        </authorList>
    </citation>
    <scope>NUCLEOTIDE SEQUENCE [LARGE SCALE GENOMIC DNA]</scope>
    <source>
        <strain evidence="12">SZHN2017</strain>
        <tissue evidence="12">Muscle</tissue>
    </source>
</reference>
<organism evidence="12 13">
    <name type="scientific">Pomacea canaliculata</name>
    <name type="common">Golden apple snail</name>
    <dbReference type="NCBI Taxonomy" id="400727"/>
    <lineage>
        <taxon>Eukaryota</taxon>
        <taxon>Metazoa</taxon>
        <taxon>Spiralia</taxon>
        <taxon>Lophotrochozoa</taxon>
        <taxon>Mollusca</taxon>
        <taxon>Gastropoda</taxon>
        <taxon>Caenogastropoda</taxon>
        <taxon>Architaenioglossa</taxon>
        <taxon>Ampullarioidea</taxon>
        <taxon>Ampullariidae</taxon>
        <taxon>Pomacea</taxon>
    </lineage>
</organism>
<evidence type="ECO:0000313" key="12">
    <source>
        <dbReference type="EMBL" id="PVD30067.1"/>
    </source>
</evidence>
<dbReference type="SUPFAM" id="SSF57850">
    <property type="entry name" value="RING/U-box"/>
    <property type="match status" value="1"/>
</dbReference>
<dbReference type="InterPro" id="IPR025754">
    <property type="entry name" value="TRC8_N_dom"/>
</dbReference>
<dbReference type="InterPro" id="IPR011016">
    <property type="entry name" value="Znf_RING-CH"/>
</dbReference>
<dbReference type="GO" id="GO:0036503">
    <property type="term" value="P:ERAD pathway"/>
    <property type="evidence" value="ECO:0007669"/>
    <property type="project" value="TreeGrafter"/>
</dbReference>
<dbReference type="Proteomes" id="UP000245119">
    <property type="component" value="Linkage Group LG5"/>
</dbReference>
<dbReference type="InterPro" id="IPR050731">
    <property type="entry name" value="HRD1_E3_ubiq-ligases"/>
</dbReference>
<evidence type="ECO:0000256" key="2">
    <source>
        <dbReference type="ARBA" id="ARBA00022692"/>
    </source>
</evidence>
<evidence type="ECO:0000256" key="7">
    <source>
        <dbReference type="ARBA" id="ARBA00023136"/>
    </source>
</evidence>